<keyword evidence="1" id="KW-0732">Signal</keyword>
<keyword evidence="3" id="KW-1185">Reference proteome</keyword>
<reference evidence="2 3" key="1">
    <citation type="submission" date="2019-11" db="EMBL/GenBank/DDBJ databases">
        <title>Draft genome sequence of Paludibacterium sp. dN18-1.</title>
        <authorList>
            <person name="Im W.-T."/>
        </authorList>
    </citation>
    <scope>NUCLEOTIDE SEQUENCE [LARGE SCALE GENOMIC DNA]</scope>
    <source>
        <strain evidence="3">dN 18-1</strain>
    </source>
</reference>
<evidence type="ECO:0000256" key="1">
    <source>
        <dbReference type="SAM" id="SignalP"/>
    </source>
</evidence>
<gene>
    <name evidence="2" type="ORF">GKE73_00785</name>
</gene>
<comment type="caution">
    <text evidence="2">The sequence shown here is derived from an EMBL/GenBank/DDBJ whole genome shotgun (WGS) entry which is preliminary data.</text>
</comment>
<protein>
    <submittedName>
        <fullName evidence="2">Uncharacterized protein</fullName>
    </submittedName>
</protein>
<feature type="chain" id="PRO_5032748894" evidence="1">
    <location>
        <begin position="23"/>
        <end position="168"/>
    </location>
</feature>
<accession>A0A844G9Q1</accession>
<feature type="signal peptide" evidence="1">
    <location>
        <begin position="1"/>
        <end position="22"/>
    </location>
</feature>
<evidence type="ECO:0000313" key="3">
    <source>
        <dbReference type="Proteomes" id="UP000446658"/>
    </source>
</evidence>
<organism evidence="2 3">
    <name type="scientific">Paludibacterium denitrificans</name>
    <dbReference type="NCBI Taxonomy" id="2675226"/>
    <lineage>
        <taxon>Bacteria</taxon>
        <taxon>Pseudomonadati</taxon>
        <taxon>Pseudomonadota</taxon>
        <taxon>Betaproteobacteria</taxon>
        <taxon>Neisseriales</taxon>
        <taxon>Chromobacteriaceae</taxon>
        <taxon>Paludibacterium</taxon>
    </lineage>
</organism>
<dbReference type="RefSeq" id="WP_230368734.1">
    <property type="nucleotide sequence ID" value="NZ_WLYX01000001.1"/>
</dbReference>
<dbReference type="Proteomes" id="UP000446658">
    <property type="component" value="Unassembled WGS sequence"/>
</dbReference>
<evidence type="ECO:0000313" key="2">
    <source>
        <dbReference type="EMBL" id="MTD32359.1"/>
    </source>
</evidence>
<dbReference type="EMBL" id="WLYX01000001">
    <property type="protein sequence ID" value="MTD32359.1"/>
    <property type="molecule type" value="Genomic_DNA"/>
</dbReference>
<proteinExistence type="predicted"/>
<sequence>MLKAFILPATLLALLLPAMAQAEEEPTPVASAREAGVKSCMAPLKEIATYLVKDVAQHASHDLWNERSPDRRPFSSLIVKQYPDGDSHVSLIVGPDKTGQCFAEYNETAYWAKSCVVLRDEAFSKFTMHGSLNKHTTVLRNDNKTVFLYMTPQSDAGCLVTRREIFYY</sequence>
<name>A0A844G9Q1_9NEIS</name>
<dbReference type="AlphaFoldDB" id="A0A844G9Q1"/>